<evidence type="ECO:0000313" key="4">
    <source>
        <dbReference type="Proteomes" id="UP000217005"/>
    </source>
</evidence>
<proteinExistence type="predicted"/>
<gene>
    <name evidence="2" type="ORF">CAL27_13380</name>
    <name evidence="1" type="ORF">CEG14_17345</name>
</gene>
<keyword evidence="3" id="KW-1185">Reference proteome</keyword>
<accession>A0A261S8C0</accession>
<comment type="caution">
    <text evidence="1">The sequence shown here is derived from an EMBL/GenBank/DDBJ whole genome shotgun (WGS) entry which is preliminary data.</text>
</comment>
<protein>
    <submittedName>
        <fullName evidence="1">Uncharacterized protein</fullName>
    </submittedName>
</protein>
<name>A0A261S8C0_9BORD</name>
<evidence type="ECO:0000313" key="1">
    <source>
        <dbReference type="EMBL" id="OZI32673.1"/>
    </source>
</evidence>
<reference evidence="2 3" key="1">
    <citation type="submission" date="2017-05" db="EMBL/GenBank/DDBJ databases">
        <title>Complete and WGS of Bordetella genogroups.</title>
        <authorList>
            <person name="Spilker T."/>
            <person name="Lipuma J."/>
        </authorList>
    </citation>
    <scope>NUCLEOTIDE SEQUENCE [LARGE SCALE GENOMIC DNA]</scope>
    <source>
        <strain evidence="2 3">AU9795</strain>
    </source>
</reference>
<dbReference type="OrthoDB" id="8640209at2"/>
<dbReference type="EMBL" id="NEVL01000004">
    <property type="protein sequence ID" value="OZI32673.1"/>
    <property type="molecule type" value="Genomic_DNA"/>
</dbReference>
<evidence type="ECO:0000313" key="2">
    <source>
        <dbReference type="EMBL" id="OZI65972.1"/>
    </source>
</evidence>
<evidence type="ECO:0000313" key="3">
    <source>
        <dbReference type="Proteomes" id="UP000216354"/>
    </source>
</evidence>
<organism evidence="1 4">
    <name type="scientific">Bordetella genomosp. 1</name>
    <dbReference type="NCBI Taxonomy" id="1395607"/>
    <lineage>
        <taxon>Bacteria</taxon>
        <taxon>Pseudomonadati</taxon>
        <taxon>Pseudomonadota</taxon>
        <taxon>Betaproteobacteria</taxon>
        <taxon>Burkholderiales</taxon>
        <taxon>Alcaligenaceae</taxon>
        <taxon>Bordetella</taxon>
    </lineage>
</organism>
<sequence>MDNQEVLIALAQAIQSIAAKQAVAEAVLQSLIATQPAEQREQFVATFLQSTEGLMVSGDGQPLTGATLAQVTLAVNAYLETAGSKPLAPRN</sequence>
<dbReference type="EMBL" id="NEVR01000002">
    <property type="protein sequence ID" value="OZI65972.1"/>
    <property type="molecule type" value="Genomic_DNA"/>
</dbReference>
<dbReference type="RefSeq" id="WP_094827672.1">
    <property type="nucleotide sequence ID" value="NZ_NEVL01000004.1"/>
</dbReference>
<dbReference type="AlphaFoldDB" id="A0A261S8C0"/>
<dbReference type="Proteomes" id="UP000216354">
    <property type="component" value="Unassembled WGS sequence"/>
</dbReference>
<reference evidence="1 4" key="2">
    <citation type="submission" date="2017-05" db="EMBL/GenBank/DDBJ databases">
        <title>Complete and WGS of Bordetella genogroups.</title>
        <authorList>
            <person name="Spilker T."/>
            <person name="LiPuma J."/>
        </authorList>
    </citation>
    <scope>NUCLEOTIDE SEQUENCE [LARGE SCALE GENOMIC DNA]</scope>
    <source>
        <strain evidence="1 4">AU17610</strain>
    </source>
</reference>
<dbReference type="Proteomes" id="UP000217005">
    <property type="component" value="Unassembled WGS sequence"/>
</dbReference>